<proteinExistence type="predicted"/>
<dbReference type="InterPro" id="IPR055414">
    <property type="entry name" value="LRR_R13L4/SHOC2-like"/>
</dbReference>
<gene>
    <name evidence="3" type="ORF">TEA_004660</name>
</gene>
<dbReference type="InterPro" id="IPR032675">
    <property type="entry name" value="LRR_dom_sf"/>
</dbReference>
<organism evidence="3 4">
    <name type="scientific">Camellia sinensis var. sinensis</name>
    <name type="common">China tea</name>
    <dbReference type="NCBI Taxonomy" id="542762"/>
    <lineage>
        <taxon>Eukaryota</taxon>
        <taxon>Viridiplantae</taxon>
        <taxon>Streptophyta</taxon>
        <taxon>Embryophyta</taxon>
        <taxon>Tracheophyta</taxon>
        <taxon>Spermatophyta</taxon>
        <taxon>Magnoliopsida</taxon>
        <taxon>eudicotyledons</taxon>
        <taxon>Gunneridae</taxon>
        <taxon>Pentapetalae</taxon>
        <taxon>asterids</taxon>
        <taxon>Ericales</taxon>
        <taxon>Theaceae</taxon>
        <taxon>Camellia</taxon>
    </lineage>
</organism>
<evidence type="ECO:0000313" key="4">
    <source>
        <dbReference type="Proteomes" id="UP000306102"/>
    </source>
</evidence>
<accession>A0A4S4DNH7</accession>
<keyword evidence="1" id="KW-0677">Repeat</keyword>
<evidence type="ECO:0000256" key="1">
    <source>
        <dbReference type="ARBA" id="ARBA00022737"/>
    </source>
</evidence>
<feature type="domain" description="Disease resistance R13L4/SHOC-2-like LRR" evidence="2">
    <location>
        <begin position="30"/>
        <end position="219"/>
    </location>
</feature>
<dbReference type="Pfam" id="PF23598">
    <property type="entry name" value="LRR_14"/>
    <property type="match status" value="1"/>
</dbReference>
<protein>
    <recommendedName>
        <fullName evidence="2">Disease resistance R13L4/SHOC-2-like LRR domain-containing protein</fullName>
    </recommendedName>
</protein>
<evidence type="ECO:0000313" key="3">
    <source>
        <dbReference type="EMBL" id="THG04582.1"/>
    </source>
</evidence>
<comment type="caution">
    <text evidence="3">The sequence shown here is derived from an EMBL/GenBank/DDBJ whole genome shotgun (WGS) entry which is preliminary data.</text>
</comment>
<reference evidence="3 4" key="1">
    <citation type="journal article" date="2018" name="Proc. Natl. Acad. Sci. U.S.A.">
        <title>Draft genome sequence of Camellia sinensis var. sinensis provides insights into the evolution of the tea genome and tea quality.</title>
        <authorList>
            <person name="Wei C."/>
            <person name="Yang H."/>
            <person name="Wang S."/>
            <person name="Zhao J."/>
            <person name="Liu C."/>
            <person name="Gao L."/>
            <person name="Xia E."/>
            <person name="Lu Y."/>
            <person name="Tai Y."/>
            <person name="She G."/>
            <person name="Sun J."/>
            <person name="Cao H."/>
            <person name="Tong W."/>
            <person name="Gao Q."/>
            <person name="Li Y."/>
            <person name="Deng W."/>
            <person name="Jiang X."/>
            <person name="Wang W."/>
            <person name="Chen Q."/>
            <person name="Zhang S."/>
            <person name="Li H."/>
            <person name="Wu J."/>
            <person name="Wang P."/>
            <person name="Li P."/>
            <person name="Shi C."/>
            <person name="Zheng F."/>
            <person name="Jian J."/>
            <person name="Huang B."/>
            <person name="Shan D."/>
            <person name="Shi M."/>
            <person name="Fang C."/>
            <person name="Yue Y."/>
            <person name="Li F."/>
            <person name="Li D."/>
            <person name="Wei S."/>
            <person name="Han B."/>
            <person name="Jiang C."/>
            <person name="Yin Y."/>
            <person name="Xia T."/>
            <person name="Zhang Z."/>
            <person name="Bennetzen J.L."/>
            <person name="Zhao S."/>
            <person name="Wan X."/>
        </authorList>
    </citation>
    <scope>NUCLEOTIDE SEQUENCE [LARGE SCALE GENOMIC DNA]</scope>
    <source>
        <strain evidence="4">cv. Shuchazao</strain>
        <tissue evidence="3">Leaf</tissue>
    </source>
</reference>
<dbReference type="Gene3D" id="3.80.10.10">
    <property type="entry name" value="Ribonuclease Inhibitor"/>
    <property type="match status" value="1"/>
</dbReference>
<keyword evidence="4" id="KW-1185">Reference proteome</keyword>
<dbReference type="EMBL" id="SDRB02010740">
    <property type="protein sequence ID" value="THG04582.1"/>
    <property type="molecule type" value="Genomic_DNA"/>
</dbReference>
<evidence type="ECO:0000259" key="2">
    <source>
        <dbReference type="Pfam" id="PF23598"/>
    </source>
</evidence>
<dbReference type="SUPFAM" id="SSF52058">
    <property type="entry name" value="L domain-like"/>
    <property type="match status" value="1"/>
</dbReference>
<name>A0A4S4DNH7_CAMSN</name>
<dbReference type="Proteomes" id="UP000306102">
    <property type="component" value="Unassembled WGS sequence"/>
</dbReference>
<dbReference type="AlphaFoldDB" id="A0A4S4DNH7"/>
<sequence length="288" mass="33954">MQFNGKRAEVVKEIVDLELKDMERIEEWKKVRVPICNDVTMNQVLARVEAKEDLMKRIRNMTQLKRIGITKVREVDEEDLCTAIQNMSLLHYLSVMMIDEDEYLRMDALSSTPPRYLKVLILVGKLEKVPCWFHSLQNLSTLLMQWSRLTEDPIPYIQALPNLGRLHLCNAYEGGGQLRFSEGFHKLRVLRLWNFPQLNEIIIEREVMTGLQDFHIRTCMQLKILPHGIELIECIRGERSKDHQKVWHIPRIYHYWQSPTEAKYELLSHSTAAMTHFLFLISLTTHFA</sequence>